<dbReference type="GO" id="GO:0005524">
    <property type="term" value="F:ATP binding"/>
    <property type="evidence" value="ECO:0007669"/>
    <property type="project" value="UniProtKB-KW"/>
</dbReference>
<keyword evidence="5" id="KW-0418">Kinase</keyword>
<dbReference type="InterPro" id="IPR000719">
    <property type="entry name" value="Prot_kinase_dom"/>
</dbReference>
<sequence length="433" mass="50597">MKRLRHLVHPHIVSIVGTYEEQYQWKADHEYGILIDPIGDQDLETFLTQIDNGEEQQRRQHRVWLHGWLSCLASALRYIHRNGLRHKNIAPKNIIHRGSQVYFTDFGISTRLRRSQATASPLYAAPEIDRIGHEGHTKRSDIFSLGCLFLEMLTAIDNRSVSGFRMHCRGSRESDDAEPFRYCSALPGIRKWFSYRDFDNEVACDWWGRAILPMLNENEDDRPKAIQTLRRFQTADLLPDAPNRFCRCHPSNPIPYVELEESVVMPAQIEFFTIPKNVHKDFEVELVEPARCRPWHELRSLPSFDYREYTFRIGSLVWIRNTDGSDSLAEIAEAKSVGDGTARILIRVFWYYSREKKLVDILRSSQRLFPKSYKYIKSNHTEVLLWDTIQREITETERAKILRRRTLDMFWEPHYICSSSAPGVSWANVALGG</sequence>
<evidence type="ECO:0000313" key="11">
    <source>
        <dbReference type="Proteomes" id="UP000572817"/>
    </source>
</evidence>
<keyword evidence="4" id="KW-0547">Nucleotide-binding</keyword>
<dbReference type="PROSITE" id="PS50011">
    <property type="entry name" value="PROTEIN_KINASE_DOM"/>
    <property type="match status" value="1"/>
</dbReference>
<evidence type="ECO:0000256" key="7">
    <source>
        <dbReference type="ARBA" id="ARBA00047899"/>
    </source>
</evidence>
<evidence type="ECO:0000256" key="4">
    <source>
        <dbReference type="ARBA" id="ARBA00022741"/>
    </source>
</evidence>
<evidence type="ECO:0000256" key="5">
    <source>
        <dbReference type="ARBA" id="ARBA00022777"/>
    </source>
</evidence>
<comment type="catalytic activity">
    <reaction evidence="7">
        <text>L-threonyl-[protein] + ATP = O-phospho-L-threonyl-[protein] + ADP + H(+)</text>
        <dbReference type="Rhea" id="RHEA:46608"/>
        <dbReference type="Rhea" id="RHEA-COMP:11060"/>
        <dbReference type="Rhea" id="RHEA-COMP:11605"/>
        <dbReference type="ChEBI" id="CHEBI:15378"/>
        <dbReference type="ChEBI" id="CHEBI:30013"/>
        <dbReference type="ChEBI" id="CHEBI:30616"/>
        <dbReference type="ChEBI" id="CHEBI:61977"/>
        <dbReference type="ChEBI" id="CHEBI:456216"/>
        <dbReference type="EC" id="2.7.11.1"/>
    </reaction>
</comment>
<proteinExistence type="predicted"/>
<dbReference type="Pfam" id="PF00069">
    <property type="entry name" value="Pkinase"/>
    <property type="match status" value="1"/>
</dbReference>
<protein>
    <recommendedName>
        <fullName evidence="1">non-specific serine/threonine protein kinase</fullName>
        <ecNumber evidence="1">2.7.11.1</ecNumber>
    </recommendedName>
</protein>
<dbReference type="InterPro" id="IPR050660">
    <property type="entry name" value="NEK_Ser/Thr_kinase"/>
</dbReference>
<organism evidence="10 11">
    <name type="scientific">Botryosphaeria dothidea</name>
    <dbReference type="NCBI Taxonomy" id="55169"/>
    <lineage>
        <taxon>Eukaryota</taxon>
        <taxon>Fungi</taxon>
        <taxon>Dikarya</taxon>
        <taxon>Ascomycota</taxon>
        <taxon>Pezizomycotina</taxon>
        <taxon>Dothideomycetes</taxon>
        <taxon>Dothideomycetes incertae sedis</taxon>
        <taxon>Botryosphaeriales</taxon>
        <taxon>Botryosphaeriaceae</taxon>
        <taxon>Botryosphaeria</taxon>
    </lineage>
</organism>
<keyword evidence="11" id="KW-1185">Reference proteome</keyword>
<accession>A0A8H4J2M2</accession>
<name>A0A8H4J2M2_9PEZI</name>
<evidence type="ECO:0000256" key="6">
    <source>
        <dbReference type="ARBA" id="ARBA00022840"/>
    </source>
</evidence>
<evidence type="ECO:0000256" key="2">
    <source>
        <dbReference type="ARBA" id="ARBA00022527"/>
    </source>
</evidence>
<evidence type="ECO:0000256" key="3">
    <source>
        <dbReference type="ARBA" id="ARBA00022679"/>
    </source>
</evidence>
<dbReference type="PANTHER" id="PTHR43671:SF98">
    <property type="entry name" value="SERINE_THREONINE-PROTEIN KINASE NEK11"/>
    <property type="match status" value="1"/>
</dbReference>
<dbReference type="SMART" id="SM00220">
    <property type="entry name" value="S_TKc"/>
    <property type="match status" value="1"/>
</dbReference>
<dbReference type="Gene3D" id="1.10.510.10">
    <property type="entry name" value="Transferase(Phosphotransferase) domain 1"/>
    <property type="match status" value="1"/>
</dbReference>
<feature type="domain" description="Protein kinase" evidence="9">
    <location>
        <begin position="1"/>
        <end position="238"/>
    </location>
</feature>
<reference evidence="10" key="1">
    <citation type="submission" date="2020-04" db="EMBL/GenBank/DDBJ databases">
        <title>Genome Assembly and Annotation of Botryosphaeria dothidea sdau 11-99, a Latent Pathogen of Apple Fruit Ring Rot in China.</title>
        <authorList>
            <person name="Yu C."/>
            <person name="Diao Y."/>
            <person name="Lu Q."/>
            <person name="Zhao J."/>
            <person name="Cui S."/>
            <person name="Peng C."/>
            <person name="He B."/>
            <person name="Liu H."/>
        </authorList>
    </citation>
    <scope>NUCLEOTIDE SEQUENCE [LARGE SCALE GENOMIC DNA]</scope>
    <source>
        <strain evidence="10">Sdau11-99</strain>
    </source>
</reference>
<dbReference type="OrthoDB" id="4062651at2759"/>
<keyword evidence="3" id="KW-0808">Transferase</keyword>
<dbReference type="Proteomes" id="UP000572817">
    <property type="component" value="Unassembled WGS sequence"/>
</dbReference>
<keyword evidence="2" id="KW-0723">Serine/threonine-protein kinase</keyword>
<dbReference type="GO" id="GO:0005634">
    <property type="term" value="C:nucleus"/>
    <property type="evidence" value="ECO:0007669"/>
    <property type="project" value="TreeGrafter"/>
</dbReference>
<comment type="catalytic activity">
    <reaction evidence="8">
        <text>L-seryl-[protein] + ATP = O-phospho-L-seryl-[protein] + ADP + H(+)</text>
        <dbReference type="Rhea" id="RHEA:17989"/>
        <dbReference type="Rhea" id="RHEA-COMP:9863"/>
        <dbReference type="Rhea" id="RHEA-COMP:11604"/>
        <dbReference type="ChEBI" id="CHEBI:15378"/>
        <dbReference type="ChEBI" id="CHEBI:29999"/>
        <dbReference type="ChEBI" id="CHEBI:30616"/>
        <dbReference type="ChEBI" id="CHEBI:83421"/>
        <dbReference type="ChEBI" id="CHEBI:456216"/>
        <dbReference type="EC" id="2.7.11.1"/>
    </reaction>
</comment>
<dbReference type="CDD" id="cd00180">
    <property type="entry name" value="PKc"/>
    <property type="match status" value="1"/>
</dbReference>
<evidence type="ECO:0000256" key="1">
    <source>
        <dbReference type="ARBA" id="ARBA00012513"/>
    </source>
</evidence>
<dbReference type="GO" id="GO:0004674">
    <property type="term" value="F:protein serine/threonine kinase activity"/>
    <property type="evidence" value="ECO:0007669"/>
    <property type="project" value="UniProtKB-KW"/>
</dbReference>
<dbReference type="SUPFAM" id="SSF56112">
    <property type="entry name" value="Protein kinase-like (PK-like)"/>
    <property type="match status" value="1"/>
</dbReference>
<comment type="caution">
    <text evidence="10">The sequence shown here is derived from an EMBL/GenBank/DDBJ whole genome shotgun (WGS) entry which is preliminary data.</text>
</comment>
<dbReference type="PANTHER" id="PTHR43671">
    <property type="entry name" value="SERINE/THREONINE-PROTEIN KINASE NEK"/>
    <property type="match status" value="1"/>
</dbReference>
<evidence type="ECO:0000313" key="10">
    <source>
        <dbReference type="EMBL" id="KAF4311626.1"/>
    </source>
</evidence>
<evidence type="ECO:0000256" key="8">
    <source>
        <dbReference type="ARBA" id="ARBA00048679"/>
    </source>
</evidence>
<dbReference type="EMBL" id="WWBZ02000009">
    <property type="protein sequence ID" value="KAF4311626.1"/>
    <property type="molecule type" value="Genomic_DNA"/>
</dbReference>
<gene>
    <name evidence="10" type="ORF">GTA08_BOTSDO12946</name>
</gene>
<dbReference type="EC" id="2.7.11.1" evidence="1"/>
<dbReference type="AlphaFoldDB" id="A0A8H4J2M2"/>
<evidence type="ECO:0000259" key="9">
    <source>
        <dbReference type="PROSITE" id="PS50011"/>
    </source>
</evidence>
<keyword evidence="6" id="KW-0067">ATP-binding</keyword>
<dbReference type="InterPro" id="IPR011009">
    <property type="entry name" value="Kinase-like_dom_sf"/>
</dbReference>